<dbReference type="InterPro" id="IPR030391">
    <property type="entry name" value="MeTrfase_TrmA_CS"/>
</dbReference>
<evidence type="ECO:0000256" key="1">
    <source>
        <dbReference type="ARBA" id="ARBA00022603"/>
    </source>
</evidence>
<dbReference type="Pfam" id="PF01938">
    <property type="entry name" value="TRAM"/>
    <property type="match status" value="1"/>
</dbReference>
<dbReference type="CDD" id="cd02440">
    <property type="entry name" value="AdoMet_MTases"/>
    <property type="match status" value="1"/>
</dbReference>
<dbReference type="GO" id="GO:0070475">
    <property type="term" value="P:rRNA base methylation"/>
    <property type="evidence" value="ECO:0007669"/>
    <property type="project" value="TreeGrafter"/>
</dbReference>
<dbReference type="GO" id="GO:0070041">
    <property type="term" value="F:rRNA (uridine-C5-)-methyltransferase activity"/>
    <property type="evidence" value="ECO:0007669"/>
    <property type="project" value="TreeGrafter"/>
</dbReference>
<dbReference type="FunFam" id="3.40.50.150:FF:000009">
    <property type="entry name" value="23S rRNA (Uracil(1939)-C(5))-methyltransferase RlmD"/>
    <property type="match status" value="1"/>
</dbReference>
<keyword evidence="8" id="KW-1185">Reference proteome</keyword>
<dbReference type="InterPro" id="IPR002792">
    <property type="entry name" value="TRAM_dom"/>
</dbReference>
<evidence type="ECO:0000313" key="7">
    <source>
        <dbReference type="EMBL" id="GGD49296.1"/>
    </source>
</evidence>
<feature type="binding site" evidence="4">
    <location>
        <position position="350"/>
    </location>
    <ligand>
        <name>S-adenosyl-L-methionine</name>
        <dbReference type="ChEBI" id="CHEBI:59789"/>
    </ligand>
</feature>
<name>A0A917DMD5_9BACT</name>
<feature type="binding site" evidence="4">
    <location>
        <position position="300"/>
    </location>
    <ligand>
        <name>S-adenosyl-L-methionine</name>
        <dbReference type="ChEBI" id="CHEBI:59789"/>
    </ligand>
</feature>
<organism evidence="7 8">
    <name type="scientific">Emticicia aquatilis</name>
    <dbReference type="NCBI Taxonomy" id="1537369"/>
    <lineage>
        <taxon>Bacteria</taxon>
        <taxon>Pseudomonadati</taxon>
        <taxon>Bacteroidota</taxon>
        <taxon>Cytophagia</taxon>
        <taxon>Cytophagales</taxon>
        <taxon>Leadbetterellaceae</taxon>
        <taxon>Emticicia</taxon>
    </lineage>
</organism>
<sequence length="473" mass="54291">MGKVKTFVIESIVVESFAAEGKCIAKHNGQVIFIEGSNVHPGDKVKLFVNNRKKNYAEANVLEILEYSPDRIEPFCKHFGVCGGCKWQHVPYEKQLELKFTQVSDQLKRIGKLDLPAIKPILGSAKTQFYRNKLEYTFSNSRWFTRDEINTDEAMSKNALGFHVPKRFEKVLPIEKCYHQADPSNDIRLTLRDFANANNYTYYDHIAHEGFLRNIMIRTSTTGDLMVMVQFAQDNKEDIKATMEHLHTSFPQITSLNYILNQKRNDTFFDLEVHTYYGKPYIEERMEDLTFRIGVKSFYQTNSEQAYELYKITRELADLTGNELVYDLYTGTGTIANFVAKKAKKVIGIEYVPEAIEDAKINSDVNELHNTTFYAGDMRKFLTNEFIAQHGKPDVVITDPPRAGMDEPVVRTLMEAAPKRIVYVSCNPATQARDLAILSEKYDISVVQPVDMFPHTHHVENVVRLDLKNTPNP</sequence>
<dbReference type="PROSITE" id="PS51687">
    <property type="entry name" value="SAM_MT_RNA_M5U"/>
    <property type="match status" value="1"/>
</dbReference>
<dbReference type="InterPro" id="IPR010280">
    <property type="entry name" value="U5_MeTrfase_fam"/>
</dbReference>
<keyword evidence="3 4" id="KW-0949">S-adenosyl-L-methionine</keyword>
<dbReference type="RefSeq" id="WP_188765115.1">
    <property type="nucleotide sequence ID" value="NZ_BMKK01000002.1"/>
</dbReference>
<dbReference type="Proteomes" id="UP000609064">
    <property type="component" value="Unassembled WGS sequence"/>
</dbReference>
<feature type="active site" description="Nucleophile" evidence="4">
    <location>
        <position position="426"/>
    </location>
</feature>
<evidence type="ECO:0000256" key="3">
    <source>
        <dbReference type="ARBA" id="ARBA00022691"/>
    </source>
</evidence>
<keyword evidence="2 4" id="KW-0808">Transferase</keyword>
<dbReference type="PROSITE" id="PS50926">
    <property type="entry name" value="TRAM"/>
    <property type="match status" value="1"/>
</dbReference>
<dbReference type="InterPro" id="IPR012340">
    <property type="entry name" value="NA-bd_OB-fold"/>
</dbReference>
<feature type="domain" description="TRAM" evidence="6">
    <location>
        <begin position="1"/>
        <end position="63"/>
    </location>
</feature>
<dbReference type="InterPro" id="IPR030390">
    <property type="entry name" value="MeTrfase_TrmA_AS"/>
</dbReference>
<reference evidence="7" key="1">
    <citation type="journal article" date="2014" name="Int. J. Syst. Evol. Microbiol.">
        <title>Complete genome sequence of Corynebacterium casei LMG S-19264T (=DSM 44701T), isolated from a smear-ripened cheese.</title>
        <authorList>
            <consortium name="US DOE Joint Genome Institute (JGI-PGF)"/>
            <person name="Walter F."/>
            <person name="Albersmeier A."/>
            <person name="Kalinowski J."/>
            <person name="Ruckert C."/>
        </authorList>
    </citation>
    <scope>NUCLEOTIDE SEQUENCE</scope>
    <source>
        <strain evidence="7">CGMCC 1.15958</strain>
    </source>
</reference>
<dbReference type="PANTHER" id="PTHR11061">
    <property type="entry name" value="RNA M5U METHYLTRANSFERASE"/>
    <property type="match status" value="1"/>
</dbReference>
<evidence type="ECO:0000256" key="5">
    <source>
        <dbReference type="PROSITE-ProRule" id="PRU10015"/>
    </source>
</evidence>
<dbReference type="EMBL" id="BMKK01000002">
    <property type="protein sequence ID" value="GGD49296.1"/>
    <property type="molecule type" value="Genomic_DNA"/>
</dbReference>
<keyword evidence="1 4" id="KW-0489">Methyltransferase</keyword>
<dbReference type="NCBIfam" id="TIGR00479">
    <property type="entry name" value="rumA"/>
    <property type="match status" value="1"/>
</dbReference>
<dbReference type="PROSITE" id="PS01230">
    <property type="entry name" value="TRMA_1"/>
    <property type="match status" value="1"/>
</dbReference>
<dbReference type="Gene3D" id="2.40.50.140">
    <property type="entry name" value="Nucleic acid-binding proteins"/>
    <property type="match status" value="1"/>
</dbReference>
<feature type="binding site" evidence="4">
    <location>
        <position position="329"/>
    </location>
    <ligand>
        <name>S-adenosyl-L-methionine</name>
        <dbReference type="ChEBI" id="CHEBI:59789"/>
    </ligand>
</feature>
<dbReference type="Gene3D" id="2.40.50.1070">
    <property type="match status" value="1"/>
</dbReference>
<gene>
    <name evidence="7" type="ORF">GCM10011514_11860</name>
</gene>
<feature type="active site" evidence="5">
    <location>
        <position position="426"/>
    </location>
</feature>
<evidence type="ECO:0000259" key="6">
    <source>
        <dbReference type="PROSITE" id="PS50926"/>
    </source>
</evidence>
<feature type="binding site" evidence="4">
    <location>
        <position position="399"/>
    </location>
    <ligand>
        <name>S-adenosyl-L-methionine</name>
        <dbReference type="ChEBI" id="CHEBI:59789"/>
    </ligand>
</feature>
<comment type="caution">
    <text evidence="7">The sequence shown here is derived from an EMBL/GenBank/DDBJ whole genome shotgun (WGS) entry which is preliminary data.</text>
</comment>
<dbReference type="PROSITE" id="PS01231">
    <property type="entry name" value="TRMA_2"/>
    <property type="match status" value="1"/>
</dbReference>
<dbReference type="InterPro" id="IPR029063">
    <property type="entry name" value="SAM-dependent_MTases_sf"/>
</dbReference>
<dbReference type="SUPFAM" id="SSF53335">
    <property type="entry name" value="S-adenosyl-L-methionine-dependent methyltransferases"/>
    <property type="match status" value="1"/>
</dbReference>
<reference evidence="7" key="2">
    <citation type="submission" date="2020-09" db="EMBL/GenBank/DDBJ databases">
        <authorList>
            <person name="Sun Q."/>
            <person name="Zhou Y."/>
        </authorList>
    </citation>
    <scope>NUCLEOTIDE SEQUENCE</scope>
    <source>
        <strain evidence="7">CGMCC 1.15958</strain>
    </source>
</reference>
<dbReference type="AlphaFoldDB" id="A0A917DMD5"/>
<accession>A0A917DMD5</accession>
<evidence type="ECO:0000313" key="8">
    <source>
        <dbReference type="Proteomes" id="UP000609064"/>
    </source>
</evidence>
<proteinExistence type="inferred from homology"/>
<dbReference type="SUPFAM" id="SSF50249">
    <property type="entry name" value="Nucleic acid-binding proteins"/>
    <property type="match status" value="1"/>
</dbReference>
<evidence type="ECO:0000256" key="4">
    <source>
        <dbReference type="PROSITE-ProRule" id="PRU01024"/>
    </source>
</evidence>
<dbReference type="PANTHER" id="PTHR11061:SF30">
    <property type="entry name" value="TRNA (URACIL(54)-C(5))-METHYLTRANSFERASE"/>
    <property type="match status" value="1"/>
</dbReference>
<dbReference type="Pfam" id="PF05958">
    <property type="entry name" value="tRNA_U5-meth_tr"/>
    <property type="match status" value="1"/>
</dbReference>
<comment type="similarity">
    <text evidence="4">Belongs to the class I-like SAM-binding methyltransferase superfamily. RNA M5U methyltransferase family.</text>
</comment>
<evidence type="ECO:0000256" key="2">
    <source>
        <dbReference type="ARBA" id="ARBA00022679"/>
    </source>
</evidence>
<dbReference type="Gene3D" id="3.40.50.150">
    <property type="entry name" value="Vaccinia Virus protein VP39"/>
    <property type="match status" value="1"/>
</dbReference>
<protein>
    <submittedName>
        <fullName evidence="7">RNA methyltransferase</fullName>
    </submittedName>
</protein>